<protein>
    <submittedName>
        <fullName evidence="1">Uncharacterized protein</fullName>
    </submittedName>
</protein>
<gene>
    <name evidence="1" type="ORF">FKY71_15170</name>
</gene>
<dbReference type="Proteomes" id="UP000315400">
    <property type="component" value="Unassembled WGS sequence"/>
</dbReference>
<evidence type="ECO:0000313" key="2">
    <source>
        <dbReference type="Proteomes" id="UP000315400"/>
    </source>
</evidence>
<dbReference type="AlphaFoldDB" id="A0A540VN39"/>
<sequence length="232" mass="26556">MRLERDAFELSELVDRWGIAGADIRYLVASNRMRLSVRIVAQPAVLHATEWTAEGESFFVPVEEKVFSGLGDLALRDAFRLVRDGEGHVTHLFLPEEQMLTLCRDGGICFSHVDLLVRRDCAEALEREVLGVPLTTSEAFDFRLFVYDGREFAFTMPQARALEFMMAQTQAGAPDQHHSDILNAVGSTSQRLSSLFSRKPWWSQLLCKTEGRRGWYHLDPDFVIWLLTRHRD</sequence>
<evidence type="ECO:0000313" key="1">
    <source>
        <dbReference type="EMBL" id="TQE98184.1"/>
    </source>
</evidence>
<organism evidence="1 2">
    <name type="scientific">Spiribacter salinus</name>
    <dbReference type="NCBI Taxonomy" id="1335746"/>
    <lineage>
        <taxon>Bacteria</taxon>
        <taxon>Pseudomonadati</taxon>
        <taxon>Pseudomonadota</taxon>
        <taxon>Gammaproteobacteria</taxon>
        <taxon>Chromatiales</taxon>
        <taxon>Ectothiorhodospiraceae</taxon>
        <taxon>Spiribacter</taxon>
    </lineage>
</organism>
<dbReference type="EMBL" id="VIFK01000259">
    <property type="protein sequence ID" value="TQE98184.1"/>
    <property type="molecule type" value="Genomic_DNA"/>
</dbReference>
<accession>A0A540VN39</accession>
<proteinExistence type="predicted"/>
<reference evidence="1 2" key="1">
    <citation type="submission" date="2019-06" db="EMBL/GenBank/DDBJ databases">
        <title>Metagenome assembled Genome of Spiribacter salinus SL48-SHIP from the microbial mat of Salt Lake 48 (Novosibirsk region, Russia).</title>
        <authorList>
            <person name="Shipova A."/>
            <person name="Rozanov A.S."/>
            <person name="Bryanskaya A.V."/>
            <person name="Peltek S.E."/>
        </authorList>
    </citation>
    <scope>NUCLEOTIDE SEQUENCE [LARGE SCALE GENOMIC DNA]</scope>
    <source>
        <strain evidence="1">SL48-SHIP-2</strain>
    </source>
</reference>
<comment type="caution">
    <text evidence="1">The sequence shown here is derived from an EMBL/GenBank/DDBJ whole genome shotgun (WGS) entry which is preliminary data.</text>
</comment>
<name>A0A540VN39_9GAMM</name>